<keyword evidence="9" id="KW-1185">Reference proteome</keyword>
<evidence type="ECO:0000256" key="1">
    <source>
        <dbReference type="ARBA" id="ARBA00022723"/>
    </source>
</evidence>
<evidence type="ECO:0000259" key="7">
    <source>
        <dbReference type="SMART" id="SM00906"/>
    </source>
</evidence>
<proteinExistence type="predicted"/>
<evidence type="ECO:0000256" key="6">
    <source>
        <dbReference type="ARBA" id="ARBA00023242"/>
    </source>
</evidence>
<dbReference type="InterPro" id="IPR051615">
    <property type="entry name" value="Transcr_Regulatory_Elem"/>
</dbReference>
<dbReference type="GO" id="GO:0006351">
    <property type="term" value="P:DNA-templated transcription"/>
    <property type="evidence" value="ECO:0007669"/>
    <property type="project" value="InterPro"/>
</dbReference>
<dbReference type="Proteomes" id="UP000605846">
    <property type="component" value="Unassembled WGS sequence"/>
</dbReference>
<dbReference type="SMART" id="SM00906">
    <property type="entry name" value="Fungal_trans"/>
    <property type="match status" value="1"/>
</dbReference>
<keyword evidence="4" id="KW-0238">DNA-binding</keyword>
<dbReference type="GO" id="GO:0003677">
    <property type="term" value="F:DNA binding"/>
    <property type="evidence" value="ECO:0007669"/>
    <property type="project" value="UniProtKB-KW"/>
</dbReference>
<dbReference type="InterPro" id="IPR007219">
    <property type="entry name" value="XnlR_reg_dom"/>
</dbReference>
<protein>
    <submittedName>
        <fullName evidence="8">Transcriptional activator of fatty acid utilization</fullName>
    </submittedName>
</protein>
<keyword evidence="6" id="KW-0539">Nucleus</keyword>
<comment type="caution">
    <text evidence="8">The sequence shown here is derived from an EMBL/GenBank/DDBJ whole genome shotgun (WGS) entry which is preliminary data.</text>
</comment>
<organism evidence="8 9">
    <name type="scientific">Apophysomyces ossiformis</name>
    <dbReference type="NCBI Taxonomy" id="679940"/>
    <lineage>
        <taxon>Eukaryota</taxon>
        <taxon>Fungi</taxon>
        <taxon>Fungi incertae sedis</taxon>
        <taxon>Mucoromycota</taxon>
        <taxon>Mucoromycotina</taxon>
        <taxon>Mucoromycetes</taxon>
        <taxon>Mucorales</taxon>
        <taxon>Mucorineae</taxon>
        <taxon>Mucoraceae</taxon>
        <taxon>Apophysomyces</taxon>
    </lineage>
</organism>
<name>A0A8H7BV32_9FUNG</name>
<keyword evidence="3" id="KW-0805">Transcription regulation</keyword>
<dbReference type="OrthoDB" id="2406834at2759"/>
<evidence type="ECO:0000256" key="4">
    <source>
        <dbReference type="ARBA" id="ARBA00023125"/>
    </source>
</evidence>
<evidence type="ECO:0000256" key="2">
    <source>
        <dbReference type="ARBA" id="ARBA00022833"/>
    </source>
</evidence>
<keyword evidence="2" id="KW-0862">Zinc</keyword>
<evidence type="ECO:0000256" key="3">
    <source>
        <dbReference type="ARBA" id="ARBA00023015"/>
    </source>
</evidence>
<accession>A0A8H7BV32</accession>
<evidence type="ECO:0000256" key="5">
    <source>
        <dbReference type="ARBA" id="ARBA00023163"/>
    </source>
</evidence>
<keyword evidence="1" id="KW-0479">Metal-binding</keyword>
<dbReference type="GO" id="GO:0008270">
    <property type="term" value="F:zinc ion binding"/>
    <property type="evidence" value="ECO:0007669"/>
    <property type="project" value="InterPro"/>
</dbReference>
<sequence>MHIVKKRGPPKGYVEELERKVLEVEALLHELSKNKKRPIHEPHPQLYKELDSLHSRPWPPGTSYDNIYYLGDLESLQFFSHKIDLTKDRKWKGHYIRKFGDKVVLVADDKPSTQNKSKIPHFQWMDMTRQIKGIHQYIYSVTGVDQYTSTRLLKIYFANVHPILPVINKVEFLKQYRDLINTYPSGELLNAMFGAAARFVECESLQPERKHHLPPDAVWDLPVGWSDHFFDQAQFIISKWTANPTISKVQAIVLVHNHRGNLDSKSSACWLVGGFAMRLAHIIGLHRSCDDWDIAQSEKETRKRLWWALYIADRFQSALRGRPMSIKDEDNDVGYPDPTASWQEVLDGPIDESDTNLIRFPSASSPPDDIRGSVEIYQLFIQFAKLAEILGRILQGLYTPKAQEHSYEYGSDRLVAALDHELTEWRTAFPQVLHQTKLKDYEEKTGYFAPVIASTRLFYYSALILLHRPFIKANHASGRPLHSSFQICTSAAIRGLQIAEKMTIQDFLMCPYSFSLYPVMQCCLIHMHNTTNPDKNVSQTAKLYLQKGISLVDRVHAMSSTAQKLKVLLHNIMKNKHIDLERLSGRKESPVTGTTSKISDIRQDRSIDHTAKKRSQEEVNSVHVEWPVTASVVQRPFDTISVMRSGEEAFSLKQFGFEAPKYNVTTQDTAPWLMDWNQPMPLTALSNGAIIFDDETLQQPDKITQSSAIPPQITDECLAHPTNQIFRNEPDNPFWGIPASMDWEAWNAWYQSTLASGTWQPLC</sequence>
<evidence type="ECO:0000313" key="8">
    <source>
        <dbReference type="EMBL" id="KAF7731733.1"/>
    </source>
</evidence>
<reference evidence="8" key="1">
    <citation type="submission" date="2020-01" db="EMBL/GenBank/DDBJ databases">
        <title>Genome Sequencing of Three Apophysomyces-Like Fungal Strains Confirms a Novel Fungal Genus in the Mucoromycota with divergent Burkholderia-like Endosymbiotic Bacteria.</title>
        <authorList>
            <person name="Stajich J.E."/>
            <person name="Macias A.M."/>
            <person name="Carter-House D."/>
            <person name="Lovett B."/>
            <person name="Kasson L.R."/>
            <person name="Berry K."/>
            <person name="Grigoriev I."/>
            <person name="Chang Y."/>
            <person name="Spatafora J."/>
            <person name="Kasson M.T."/>
        </authorList>
    </citation>
    <scope>NUCLEOTIDE SEQUENCE</scope>
    <source>
        <strain evidence="8">NRRL A-21654</strain>
    </source>
</reference>
<dbReference type="PANTHER" id="PTHR31313:SF81">
    <property type="entry name" value="TY1 ENHANCER ACTIVATOR"/>
    <property type="match status" value="1"/>
</dbReference>
<dbReference type="PANTHER" id="PTHR31313">
    <property type="entry name" value="TY1 ENHANCER ACTIVATOR"/>
    <property type="match status" value="1"/>
</dbReference>
<dbReference type="EMBL" id="JABAYA010000007">
    <property type="protein sequence ID" value="KAF7731733.1"/>
    <property type="molecule type" value="Genomic_DNA"/>
</dbReference>
<dbReference type="AlphaFoldDB" id="A0A8H7BV32"/>
<evidence type="ECO:0000313" key="9">
    <source>
        <dbReference type="Proteomes" id="UP000605846"/>
    </source>
</evidence>
<dbReference type="Pfam" id="PF04082">
    <property type="entry name" value="Fungal_trans"/>
    <property type="match status" value="1"/>
</dbReference>
<dbReference type="CDD" id="cd12148">
    <property type="entry name" value="fungal_TF_MHR"/>
    <property type="match status" value="1"/>
</dbReference>
<keyword evidence="5" id="KW-0804">Transcription</keyword>
<feature type="domain" description="Xylanolytic transcriptional activator regulatory" evidence="7">
    <location>
        <begin position="269"/>
        <end position="342"/>
    </location>
</feature>
<gene>
    <name evidence="8" type="primary">CTF1_3</name>
    <name evidence="8" type="ORF">EC973_008247</name>
</gene>